<dbReference type="OrthoDB" id="9784811at2"/>
<dbReference type="Pfam" id="PF04748">
    <property type="entry name" value="Polysacc_deac_2"/>
    <property type="match status" value="1"/>
</dbReference>
<reference evidence="1 2" key="1">
    <citation type="submission" date="2016-10" db="EMBL/GenBank/DDBJ databases">
        <authorList>
            <person name="de Groot N.N."/>
        </authorList>
    </citation>
    <scope>NUCLEOTIDE SEQUENCE [LARGE SCALE GENOMIC DNA]</scope>
    <source>
        <strain evidence="1 2">DSM 15269</strain>
    </source>
</reference>
<keyword evidence="2" id="KW-1185">Reference proteome</keyword>
<dbReference type="PANTHER" id="PTHR30105:SF2">
    <property type="entry name" value="DIVERGENT POLYSACCHARIDE DEACETYLASE SUPERFAMILY"/>
    <property type="match status" value="1"/>
</dbReference>
<gene>
    <name evidence="1" type="ORF">SAMN04488516_101433</name>
</gene>
<dbReference type="PANTHER" id="PTHR30105">
    <property type="entry name" value="UNCHARACTERIZED YIBQ-RELATED"/>
    <property type="match status" value="1"/>
</dbReference>
<dbReference type="InterPro" id="IPR011330">
    <property type="entry name" value="Glyco_hydro/deAcase_b/a-brl"/>
</dbReference>
<evidence type="ECO:0000313" key="1">
    <source>
        <dbReference type="EMBL" id="SDN33428.1"/>
    </source>
</evidence>
<dbReference type="STRING" id="206665.SAMN04488516_101433"/>
<sequence>MPKKTTKKRKKTTKTRKKKKQQISFSPLLFILILIAGLSALGAYFIFTRLSLTKTPTPKQIKSINASHTKIKKKHLKIQSNKNKKHSYQQYEEEQRKENEFNIKINKVDLLLIQNLYQTNQKKVRIISHKSKLRYIHNNPYKFQEIILYVPNAQKFINNFKKDLKLVAPFASIKKMDSSIYYLLINGILTHRIVLKTKKIIPTKKAKMALIIDDIGRSIKKATQLLNLDLNITLSLLPYAPYTSKISHLAMLKEQDVMLHLPMEPEGYPISANPGPGALFVNMSPQDLQITFLQDLNLVPNAVGVNNHMGSRFTAFNQGMKIIFKEIKKRNLFFLDSLTTPKSVSRKLARELNIAYLRRDIFLDNVQDEKAILFQLHKAEAIALKKGFVIAIGHPYPVTISTLSAWKNTKNSHIQLIKVKKLTSIHTF</sequence>
<dbReference type="EMBL" id="FNIN01000001">
    <property type="protein sequence ID" value="SDN33428.1"/>
    <property type="molecule type" value="Genomic_DNA"/>
</dbReference>
<organism evidence="1 2">
    <name type="scientific">Desulfonauticus submarinus</name>
    <dbReference type="NCBI Taxonomy" id="206665"/>
    <lineage>
        <taxon>Bacteria</taxon>
        <taxon>Pseudomonadati</taxon>
        <taxon>Thermodesulfobacteriota</taxon>
        <taxon>Desulfovibrionia</taxon>
        <taxon>Desulfovibrionales</taxon>
        <taxon>Desulfonauticaceae</taxon>
        <taxon>Desulfonauticus</taxon>
    </lineage>
</organism>
<dbReference type="AlphaFoldDB" id="A0A1H0AIJ2"/>
<evidence type="ECO:0000313" key="2">
    <source>
        <dbReference type="Proteomes" id="UP000199602"/>
    </source>
</evidence>
<proteinExistence type="predicted"/>
<dbReference type="Gene3D" id="3.20.20.370">
    <property type="entry name" value="Glycoside hydrolase/deacetylase"/>
    <property type="match status" value="1"/>
</dbReference>
<name>A0A1H0AIJ2_9BACT</name>
<dbReference type="RefSeq" id="WP_092062679.1">
    <property type="nucleotide sequence ID" value="NZ_FNIN01000001.1"/>
</dbReference>
<dbReference type="InterPro" id="IPR006837">
    <property type="entry name" value="Divergent_DAC"/>
</dbReference>
<accession>A0A1H0AIJ2</accession>
<dbReference type="CDD" id="cd10936">
    <property type="entry name" value="CE4_DAC2"/>
    <property type="match status" value="1"/>
</dbReference>
<dbReference type="SUPFAM" id="SSF88713">
    <property type="entry name" value="Glycoside hydrolase/deacetylase"/>
    <property type="match status" value="1"/>
</dbReference>
<protein>
    <recommendedName>
        <fullName evidence="3">Divergent polysaccharide deacetylase</fullName>
    </recommendedName>
</protein>
<evidence type="ECO:0008006" key="3">
    <source>
        <dbReference type="Google" id="ProtNLM"/>
    </source>
</evidence>
<dbReference type="GO" id="GO:0005975">
    <property type="term" value="P:carbohydrate metabolic process"/>
    <property type="evidence" value="ECO:0007669"/>
    <property type="project" value="InterPro"/>
</dbReference>
<dbReference type="Proteomes" id="UP000199602">
    <property type="component" value="Unassembled WGS sequence"/>
</dbReference>